<dbReference type="GO" id="GO:0003676">
    <property type="term" value="F:nucleic acid binding"/>
    <property type="evidence" value="ECO:0007669"/>
    <property type="project" value="InterPro"/>
</dbReference>
<comment type="caution">
    <text evidence="2">The sequence shown here is derived from an EMBL/GenBank/DDBJ whole genome shotgun (WGS) entry which is preliminary data.</text>
</comment>
<dbReference type="InterPro" id="IPR036397">
    <property type="entry name" value="RNaseH_sf"/>
</dbReference>
<evidence type="ECO:0000313" key="3">
    <source>
        <dbReference type="Proteomes" id="UP000317778"/>
    </source>
</evidence>
<evidence type="ECO:0000313" key="2">
    <source>
        <dbReference type="EMBL" id="TKJ43496.1"/>
    </source>
</evidence>
<proteinExistence type="predicted"/>
<dbReference type="Proteomes" id="UP000317778">
    <property type="component" value="Unassembled WGS sequence"/>
</dbReference>
<dbReference type="InterPro" id="IPR012337">
    <property type="entry name" value="RNaseH-like_sf"/>
</dbReference>
<dbReference type="Gene3D" id="3.30.420.10">
    <property type="entry name" value="Ribonuclease H-like superfamily/Ribonuclease H"/>
    <property type="match status" value="1"/>
</dbReference>
<organism evidence="2 3">
    <name type="scientific">candidate division TA06 bacterium B3_TA06</name>
    <dbReference type="NCBI Taxonomy" id="2012487"/>
    <lineage>
        <taxon>Bacteria</taxon>
        <taxon>Bacteria division TA06</taxon>
    </lineage>
</organism>
<dbReference type="PROSITE" id="PS50994">
    <property type="entry name" value="INTEGRASE"/>
    <property type="match status" value="1"/>
</dbReference>
<dbReference type="Pfam" id="PF00665">
    <property type="entry name" value="rve"/>
    <property type="match status" value="1"/>
</dbReference>
<gene>
    <name evidence="2" type="ORF">CEE36_03950</name>
</gene>
<accession>A0A532V8L5</accession>
<dbReference type="SUPFAM" id="SSF53098">
    <property type="entry name" value="Ribonuclease H-like"/>
    <property type="match status" value="1"/>
</dbReference>
<name>A0A532V8L5_UNCT6</name>
<dbReference type="AlphaFoldDB" id="A0A532V8L5"/>
<reference evidence="2 3" key="1">
    <citation type="submission" date="2017-06" db="EMBL/GenBank/DDBJ databases">
        <title>Novel microbial phyla capable of carbon fixation and sulfur reduction in deep-sea sediments.</title>
        <authorList>
            <person name="Huang J."/>
            <person name="Baker B."/>
            <person name="Wang Y."/>
        </authorList>
    </citation>
    <scope>NUCLEOTIDE SEQUENCE [LARGE SCALE GENOMIC DNA]</scope>
    <source>
        <strain evidence="2">B3_TA06</strain>
    </source>
</reference>
<dbReference type="GO" id="GO:0015074">
    <property type="term" value="P:DNA integration"/>
    <property type="evidence" value="ECO:0007669"/>
    <property type="project" value="InterPro"/>
</dbReference>
<evidence type="ECO:0000259" key="1">
    <source>
        <dbReference type="PROSITE" id="PS50994"/>
    </source>
</evidence>
<dbReference type="InterPro" id="IPR001584">
    <property type="entry name" value="Integrase_cat-core"/>
</dbReference>
<protein>
    <submittedName>
        <fullName evidence="2">Integrase</fullName>
    </submittedName>
</protein>
<dbReference type="EMBL" id="NJBO01000004">
    <property type="protein sequence ID" value="TKJ43496.1"/>
    <property type="molecule type" value="Genomic_DNA"/>
</dbReference>
<feature type="domain" description="Integrase catalytic" evidence="1">
    <location>
        <begin position="201"/>
        <end position="366"/>
    </location>
</feature>
<sequence length="446" mass="52460">MPHVKIHMNVDQSMIVSIKNKKRRRSYGTVPYECTRHSRGTLTLRERRAVIKETVGRYQRARKREKTKILDEFVVLTGYTRHHACWVLRTWGKRSPPKHTRRRRRIYDHKVFVALREVWLICDSICGKRLAPYLKEIVPILIRHKELTVNTETAEKLTRISAATIDRLLAPERKKYNTKPRLRSESSLLNRIPLKTFSEWDRTKPGHLQVDLVEHNGGTTRGEYTCSLVMTDPCSGWTEVRAVRNKAQVWVFEALQYSLGRIPFQIDGLHSDGGSEFINDHLEKYCEKEGITFTHSRPYKKNDNFCVEQKNGNIVRRTVGYGRYRGESALKVLNELYEVLRVYVNYFQPVMKLVEKTRIGSRVTKRYDKARTPFKQLLECEQIEKEAKQVLSEQYRSLNPAELKRKITCYQQQLFRYLPRRRTRDKSGLDSVKIYSASVVLRSGRI</sequence>